<dbReference type="PANTHER" id="PTHR43639">
    <property type="entry name" value="OXIDOREDUCTASE, SHORT-CHAIN DEHYDROGENASE/REDUCTASE FAMILY (AFU_ORTHOLOGUE AFUA_5G02870)"/>
    <property type="match status" value="1"/>
</dbReference>
<name>A0A0J6WPK4_9MYCO</name>
<reference evidence="4 5" key="1">
    <citation type="journal article" date="2015" name="Genome Biol. Evol.">
        <title>Characterization of Three Mycobacterium spp. with Potential Use in Bioremediation by Genome Sequencing and Comparative Genomics.</title>
        <authorList>
            <person name="Das S."/>
            <person name="Pettersson B.M."/>
            <person name="Behra P.R."/>
            <person name="Ramesh M."/>
            <person name="Dasgupta S."/>
            <person name="Bhattacharya A."/>
            <person name="Kirsebom L.A."/>
        </authorList>
    </citation>
    <scope>NUCLEOTIDE SEQUENCE [LARGE SCALE GENOMIC DNA]</scope>
    <source>
        <strain evidence="4 5">DSM 43826</strain>
    </source>
</reference>
<comment type="caution">
    <text evidence="4">The sequence shown here is derived from an EMBL/GenBank/DDBJ whole genome shotgun (WGS) entry which is preliminary data.</text>
</comment>
<dbReference type="EMBL" id="JYNL01000003">
    <property type="protein sequence ID" value="KMO83627.1"/>
    <property type="molecule type" value="Genomic_DNA"/>
</dbReference>
<proteinExistence type="inferred from homology"/>
<evidence type="ECO:0000313" key="5">
    <source>
        <dbReference type="Proteomes" id="UP000036513"/>
    </source>
</evidence>
<dbReference type="FunFam" id="3.40.50.720:FF:000084">
    <property type="entry name" value="Short-chain dehydrogenase reductase"/>
    <property type="match status" value="1"/>
</dbReference>
<evidence type="ECO:0000256" key="2">
    <source>
        <dbReference type="ARBA" id="ARBA00023002"/>
    </source>
</evidence>
<accession>A0A0J6WPK4</accession>
<dbReference type="PRINTS" id="PR00081">
    <property type="entry name" value="GDHRDH"/>
</dbReference>
<dbReference type="InterPro" id="IPR036291">
    <property type="entry name" value="NAD(P)-bd_dom_sf"/>
</dbReference>
<dbReference type="EC" id="1.1.1.69" evidence="4"/>
<organism evidence="4 5">
    <name type="scientific">Mycolicibacterium chlorophenolicum</name>
    <dbReference type="NCBI Taxonomy" id="37916"/>
    <lineage>
        <taxon>Bacteria</taxon>
        <taxon>Bacillati</taxon>
        <taxon>Actinomycetota</taxon>
        <taxon>Actinomycetes</taxon>
        <taxon>Mycobacteriales</taxon>
        <taxon>Mycobacteriaceae</taxon>
        <taxon>Mycolicibacterium</taxon>
    </lineage>
</organism>
<dbReference type="InterPro" id="IPR002347">
    <property type="entry name" value="SDR_fam"/>
</dbReference>
<dbReference type="Gene3D" id="3.40.50.720">
    <property type="entry name" value="NAD(P)-binding Rossmann-like Domain"/>
    <property type="match status" value="1"/>
</dbReference>
<dbReference type="Pfam" id="PF13561">
    <property type="entry name" value="adh_short_C2"/>
    <property type="match status" value="1"/>
</dbReference>
<dbReference type="RefSeq" id="WP_048468546.1">
    <property type="nucleotide sequence ID" value="NZ_JYNL01000003.1"/>
</dbReference>
<dbReference type="Proteomes" id="UP000036513">
    <property type="component" value="Unassembled WGS sequence"/>
</dbReference>
<dbReference type="PATRIC" id="fig|37916.4.peg.301"/>
<dbReference type="SUPFAM" id="SSF51735">
    <property type="entry name" value="NAD(P)-binding Rossmann-fold domains"/>
    <property type="match status" value="1"/>
</dbReference>
<dbReference type="InterPro" id="IPR057326">
    <property type="entry name" value="KR_dom"/>
</dbReference>
<sequence>MTLGIRLDGRVALITGGGSGLGLAIAEALHAQGAAVALLGRSESKLKLAAEQISALGERVLVVPADVTDDAAVTAAISKVLDWGGRLDILVNSAAPLLVSSPLSDVDESALTDAMAGKTTGYLRVSRAALPHLQEGTGRIINIAGMAAHVIVPGIGIAAAVNAAVVAMTSYLGAEAAAKGVLVNAISPGMTLTQVWKDRHAATAEATGSTAEAVRDGMVEKLGIRLGRWGQPEEIAAAAVFLASDLSSYVTGQVLQVDGGLGKSVI</sequence>
<protein>
    <submittedName>
        <fullName evidence="4">Gluconate 5-dehydrogenase</fullName>
        <ecNumber evidence="4">1.1.1.69</ecNumber>
    </submittedName>
</protein>
<keyword evidence="2 4" id="KW-0560">Oxidoreductase</keyword>
<dbReference type="GO" id="GO:0008874">
    <property type="term" value="F:gluconate 5-dehydrogenase activity"/>
    <property type="evidence" value="ECO:0007669"/>
    <property type="project" value="UniProtKB-EC"/>
</dbReference>
<evidence type="ECO:0000313" key="4">
    <source>
        <dbReference type="EMBL" id="KMO83627.1"/>
    </source>
</evidence>
<dbReference type="STRING" id="37916.MCHLDSM_00279"/>
<gene>
    <name evidence="4" type="primary">gno_1</name>
    <name evidence="4" type="ORF">MCHLDSM_00279</name>
</gene>
<dbReference type="PANTHER" id="PTHR43639:SF1">
    <property type="entry name" value="SHORT-CHAIN DEHYDROGENASE_REDUCTASE FAMILY PROTEIN"/>
    <property type="match status" value="1"/>
</dbReference>
<feature type="domain" description="Ketoreductase" evidence="3">
    <location>
        <begin position="10"/>
        <end position="189"/>
    </location>
</feature>
<evidence type="ECO:0000256" key="1">
    <source>
        <dbReference type="ARBA" id="ARBA00006484"/>
    </source>
</evidence>
<dbReference type="SMR" id="A0A0J6WPK4"/>
<dbReference type="AlphaFoldDB" id="A0A0J6WPK4"/>
<comment type="similarity">
    <text evidence="1">Belongs to the short-chain dehydrogenases/reductases (SDR) family.</text>
</comment>
<evidence type="ECO:0000259" key="3">
    <source>
        <dbReference type="SMART" id="SM00822"/>
    </source>
</evidence>
<dbReference type="SMART" id="SM00822">
    <property type="entry name" value="PKS_KR"/>
    <property type="match status" value="1"/>
</dbReference>
<keyword evidence="5" id="KW-1185">Reference proteome</keyword>